<dbReference type="OrthoDB" id="2660529at2"/>
<evidence type="ECO:0000313" key="2">
    <source>
        <dbReference type="EMBL" id="SFM27637.1"/>
    </source>
</evidence>
<feature type="transmembrane region" description="Helical" evidence="1">
    <location>
        <begin position="72"/>
        <end position="93"/>
    </location>
</feature>
<evidence type="ECO:0000313" key="3">
    <source>
        <dbReference type="Proteomes" id="UP000199668"/>
    </source>
</evidence>
<keyword evidence="1" id="KW-0812">Transmembrane</keyword>
<proteinExistence type="predicted"/>
<sequence length="136" mass="15533">MKLNILSLLYGCMTAVPCLLLYNTYRIDNLIGFNTGTQDIIFIIVTLIVYILGAVSGLYLTVTWLKNRIISMWTVLLWFPYCLIILRTFGWIFPITNEGLVPGPGGGFTLMGIFILSIIYLFFINIPWISKRIVEE</sequence>
<dbReference type="RefSeq" id="WP_090927926.1">
    <property type="nucleotide sequence ID" value="NZ_FOTY01000027.1"/>
</dbReference>
<feature type="transmembrane region" description="Helical" evidence="1">
    <location>
        <begin position="7"/>
        <end position="25"/>
    </location>
</feature>
<keyword evidence="1" id="KW-1133">Transmembrane helix</keyword>
<dbReference type="AlphaFoldDB" id="A0A1I4PIU9"/>
<keyword evidence="3" id="KW-1185">Reference proteome</keyword>
<keyword evidence="1" id="KW-0472">Membrane</keyword>
<reference evidence="2 3" key="1">
    <citation type="submission" date="2016-10" db="EMBL/GenBank/DDBJ databases">
        <authorList>
            <person name="de Groot N.N."/>
        </authorList>
    </citation>
    <scope>NUCLEOTIDE SEQUENCE [LARGE SCALE GENOMIC DNA]</scope>
    <source>
        <strain evidence="2 3">CGMCC 1.6134</strain>
    </source>
</reference>
<organism evidence="2 3">
    <name type="scientific">Salibacterium qingdaonense</name>
    <dbReference type="NCBI Taxonomy" id="266892"/>
    <lineage>
        <taxon>Bacteria</taxon>
        <taxon>Bacillati</taxon>
        <taxon>Bacillota</taxon>
        <taxon>Bacilli</taxon>
        <taxon>Bacillales</taxon>
        <taxon>Bacillaceae</taxon>
    </lineage>
</organism>
<feature type="transmembrane region" description="Helical" evidence="1">
    <location>
        <begin position="40"/>
        <end position="60"/>
    </location>
</feature>
<accession>A0A1I4PIU9</accession>
<feature type="transmembrane region" description="Helical" evidence="1">
    <location>
        <begin position="105"/>
        <end position="123"/>
    </location>
</feature>
<gene>
    <name evidence="2" type="ORF">SAMN04488054_12712</name>
</gene>
<evidence type="ECO:0000256" key="1">
    <source>
        <dbReference type="SAM" id="Phobius"/>
    </source>
</evidence>
<name>A0A1I4PIU9_9BACI</name>
<protein>
    <submittedName>
        <fullName evidence="2">Uncharacterized protein</fullName>
    </submittedName>
</protein>
<dbReference type="EMBL" id="FOTY01000027">
    <property type="protein sequence ID" value="SFM27637.1"/>
    <property type="molecule type" value="Genomic_DNA"/>
</dbReference>
<dbReference type="Proteomes" id="UP000199668">
    <property type="component" value="Unassembled WGS sequence"/>
</dbReference>